<feature type="compositionally biased region" description="Low complexity" evidence="1">
    <location>
        <begin position="513"/>
        <end position="526"/>
    </location>
</feature>
<feature type="region of interest" description="Disordered" evidence="1">
    <location>
        <begin position="280"/>
        <end position="316"/>
    </location>
</feature>
<evidence type="ECO:0000256" key="1">
    <source>
        <dbReference type="SAM" id="MobiDB-lite"/>
    </source>
</evidence>
<feature type="region of interest" description="Disordered" evidence="1">
    <location>
        <begin position="552"/>
        <end position="656"/>
    </location>
</feature>
<evidence type="ECO:0000256" key="2">
    <source>
        <dbReference type="SAM" id="SignalP"/>
    </source>
</evidence>
<protein>
    <submittedName>
        <fullName evidence="3">Uncharacterized protein</fullName>
    </submittedName>
</protein>
<feature type="region of interest" description="Disordered" evidence="1">
    <location>
        <begin position="144"/>
        <end position="174"/>
    </location>
</feature>
<feature type="compositionally biased region" description="Polar residues" evidence="1">
    <location>
        <begin position="144"/>
        <end position="160"/>
    </location>
</feature>
<reference evidence="3 4" key="1">
    <citation type="submission" date="2015-12" db="EMBL/GenBank/DDBJ databases">
        <title>The genome of Folsomia candida.</title>
        <authorList>
            <person name="Faddeeva A."/>
            <person name="Derks M.F."/>
            <person name="Anvar Y."/>
            <person name="Smit S."/>
            <person name="Van Straalen N."/>
            <person name="Roelofs D."/>
        </authorList>
    </citation>
    <scope>NUCLEOTIDE SEQUENCE [LARGE SCALE GENOMIC DNA]</scope>
    <source>
        <strain evidence="3 4">VU population</strain>
        <tissue evidence="3">Whole body</tissue>
    </source>
</reference>
<feature type="compositionally biased region" description="Low complexity" evidence="1">
    <location>
        <begin position="618"/>
        <end position="635"/>
    </location>
</feature>
<keyword evidence="2" id="KW-0732">Signal</keyword>
<comment type="caution">
    <text evidence="3">The sequence shown here is derived from an EMBL/GenBank/DDBJ whole genome shotgun (WGS) entry which is preliminary data.</text>
</comment>
<proteinExistence type="predicted"/>
<feature type="chain" id="PRO_5012759383" evidence="2">
    <location>
        <begin position="19"/>
        <end position="678"/>
    </location>
</feature>
<feature type="compositionally biased region" description="Polar residues" evidence="1">
    <location>
        <begin position="59"/>
        <end position="69"/>
    </location>
</feature>
<feature type="region of interest" description="Disordered" evidence="1">
    <location>
        <begin position="382"/>
        <end position="423"/>
    </location>
</feature>
<dbReference type="AlphaFoldDB" id="A0A226EV58"/>
<feature type="region of interest" description="Disordered" evidence="1">
    <location>
        <begin position="22"/>
        <end position="42"/>
    </location>
</feature>
<feature type="compositionally biased region" description="Low complexity" evidence="1">
    <location>
        <begin position="165"/>
        <end position="174"/>
    </location>
</feature>
<accession>A0A226EV58</accession>
<feature type="compositionally biased region" description="Polar residues" evidence="1">
    <location>
        <begin position="586"/>
        <end position="597"/>
    </location>
</feature>
<feature type="compositionally biased region" description="Basic residues" evidence="1">
    <location>
        <begin position="572"/>
        <end position="585"/>
    </location>
</feature>
<sequence length="678" mass="74006">MEKLLPLWVVLLAASVQGQGPSFYFPDQPQPPSSPQQQGQRSTQEVLGNFFNDNVNLPSITTSQPAYSSPQPQVPQFQPYQPQTFSTGQPPQFSTGFPAQNNFVTNSPPNNRPRQTSFFGNNYDFFRQFHLDAAPHRPSYQIQPFQTASPSFSSNVGNSRPPTPTAVTAPSPTASPSFTSTQFFGNTFPNSPARPAPTVTYNFINGQPAQNSLYNGFEDAAKALGVTHGLRVYTTATLKDNPTHTVATIPQNTPQQVAAQPTVGSIPENDQRIEDDALTLTPSSTIPPTPSSTSLPSSTTTTTTPPPPPLTTPAPVIIRNTGRSVATPIVRTKIISTSQSTPRPISSSTVATTFSTPKVVVVSHSRPPVTALRAFPGRDENDFEASAPQQPATNLVTTTPPVKAKAQSHPPPPRPTPTFSEERPLYNNANRLNPGQLYSNTNGAYQAYYNGPSAAPTPAGLEEIEPQIIDFNIPIHKMIPVLEEHVPFRTQEYDPYRRPNSFDNFGPPPPPFFSSQQQQPQQSRPFIPSPPQYVARPSPQPQIAVIVTEAAPSPTPATEGPVEVLRVGPKGRLLKKRRKVNKPQQRKASSTTTSEVTTYRPPVPQEQDEDQGDKQKQEPTTYRSRFRFSTTTSTSPPSPSSEGGAAASDGTDNSQQLIQSRLKSLERQIRFRHRNKNS</sequence>
<feature type="compositionally biased region" description="Low complexity" evidence="1">
    <location>
        <begin position="70"/>
        <end position="83"/>
    </location>
</feature>
<keyword evidence="4" id="KW-1185">Reference proteome</keyword>
<organism evidence="3 4">
    <name type="scientific">Folsomia candida</name>
    <name type="common">Springtail</name>
    <dbReference type="NCBI Taxonomy" id="158441"/>
    <lineage>
        <taxon>Eukaryota</taxon>
        <taxon>Metazoa</taxon>
        <taxon>Ecdysozoa</taxon>
        <taxon>Arthropoda</taxon>
        <taxon>Hexapoda</taxon>
        <taxon>Collembola</taxon>
        <taxon>Entomobryomorpha</taxon>
        <taxon>Isotomoidea</taxon>
        <taxon>Isotomidae</taxon>
        <taxon>Proisotominae</taxon>
        <taxon>Folsomia</taxon>
    </lineage>
</organism>
<gene>
    <name evidence="3" type="ORF">Fcan01_05073</name>
</gene>
<feature type="compositionally biased region" description="Polar residues" evidence="1">
    <location>
        <begin position="387"/>
        <end position="400"/>
    </location>
</feature>
<name>A0A226EV58_FOLCA</name>
<feature type="region of interest" description="Disordered" evidence="1">
    <location>
        <begin position="59"/>
        <end position="90"/>
    </location>
</feature>
<feature type="compositionally biased region" description="Low complexity" evidence="1">
    <location>
        <begin position="291"/>
        <end position="303"/>
    </location>
</feature>
<dbReference type="Proteomes" id="UP000198287">
    <property type="component" value="Unassembled WGS sequence"/>
</dbReference>
<dbReference type="EMBL" id="LNIX01000002">
    <property type="protein sequence ID" value="OXA60486.1"/>
    <property type="molecule type" value="Genomic_DNA"/>
</dbReference>
<evidence type="ECO:0000313" key="4">
    <source>
        <dbReference type="Proteomes" id="UP000198287"/>
    </source>
</evidence>
<feature type="region of interest" description="Disordered" evidence="1">
    <location>
        <begin position="493"/>
        <end position="537"/>
    </location>
</feature>
<evidence type="ECO:0000313" key="3">
    <source>
        <dbReference type="EMBL" id="OXA60486.1"/>
    </source>
</evidence>
<feature type="signal peptide" evidence="2">
    <location>
        <begin position="1"/>
        <end position="18"/>
    </location>
</feature>